<evidence type="ECO:0000256" key="1">
    <source>
        <dbReference type="ARBA" id="ARBA00006235"/>
    </source>
</evidence>
<accession>A0A3P7IXP2</accession>
<dbReference type="GO" id="GO:0071218">
    <property type="term" value="P:cellular response to misfolded protein"/>
    <property type="evidence" value="ECO:0007669"/>
    <property type="project" value="TreeGrafter"/>
</dbReference>
<evidence type="ECO:0000313" key="2">
    <source>
        <dbReference type="EMBL" id="VDM70444.1"/>
    </source>
</evidence>
<reference evidence="2 3" key="1">
    <citation type="submission" date="2018-11" db="EMBL/GenBank/DDBJ databases">
        <authorList>
            <consortium name="Pathogen Informatics"/>
        </authorList>
    </citation>
    <scope>NUCLEOTIDE SEQUENCE [LARGE SCALE GENOMIC DNA]</scope>
</reference>
<organism evidence="2 3">
    <name type="scientific">Strongylus vulgaris</name>
    <name type="common">Blood worm</name>
    <dbReference type="NCBI Taxonomy" id="40348"/>
    <lineage>
        <taxon>Eukaryota</taxon>
        <taxon>Metazoa</taxon>
        <taxon>Ecdysozoa</taxon>
        <taxon>Nematoda</taxon>
        <taxon>Chromadorea</taxon>
        <taxon>Rhabditida</taxon>
        <taxon>Rhabditina</taxon>
        <taxon>Rhabditomorpha</taxon>
        <taxon>Strongyloidea</taxon>
        <taxon>Strongylidae</taxon>
        <taxon>Strongylus</taxon>
    </lineage>
</organism>
<dbReference type="EMBL" id="UYYB01016107">
    <property type="protein sequence ID" value="VDM70444.1"/>
    <property type="molecule type" value="Genomic_DNA"/>
</dbReference>
<dbReference type="GO" id="GO:0012505">
    <property type="term" value="C:endomembrane system"/>
    <property type="evidence" value="ECO:0007669"/>
    <property type="project" value="UniProtKB-ARBA"/>
</dbReference>
<dbReference type="InterPro" id="IPR027417">
    <property type="entry name" value="P-loop_NTPase"/>
</dbReference>
<dbReference type="SUPFAM" id="SSF52540">
    <property type="entry name" value="P-loop containing nucleoside triphosphate hydrolases"/>
    <property type="match status" value="1"/>
</dbReference>
<protein>
    <submittedName>
        <fullName evidence="2">Uncharacterized protein</fullName>
    </submittedName>
</protein>
<dbReference type="Pfam" id="PF06309">
    <property type="entry name" value="Torsin"/>
    <property type="match status" value="1"/>
</dbReference>
<dbReference type="PANTHER" id="PTHR10760">
    <property type="entry name" value="TORSIN"/>
    <property type="match status" value="1"/>
</dbReference>
<dbReference type="Gene3D" id="3.40.50.300">
    <property type="entry name" value="P-loop containing nucleotide triphosphate hydrolases"/>
    <property type="match status" value="1"/>
</dbReference>
<gene>
    <name evidence="2" type="ORF">SVUK_LOCUS5442</name>
</gene>
<evidence type="ECO:0000313" key="3">
    <source>
        <dbReference type="Proteomes" id="UP000270094"/>
    </source>
</evidence>
<dbReference type="PANTHER" id="PTHR10760:SF2">
    <property type="entry name" value="LD13476P-RELATED"/>
    <property type="match status" value="1"/>
</dbReference>
<dbReference type="GO" id="GO:0005737">
    <property type="term" value="C:cytoplasm"/>
    <property type="evidence" value="ECO:0007669"/>
    <property type="project" value="UniProtKB-ARBA"/>
</dbReference>
<name>A0A3P7IXP2_STRVU</name>
<dbReference type="OrthoDB" id="19623at2759"/>
<proteinExistence type="inferred from homology"/>
<dbReference type="Proteomes" id="UP000270094">
    <property type="component" value="Unassembled WGS sequence"/>
</dbReference>
<dbReference type="GO" id="GO:0016887">
    <property type="term" value="F:ATP hydrolysis activity"/>
    <property type="evidence" value="ECO:0007669"/>
    <property type="project" value="InterPro"/>
</dbReference>
<keyword evidence="3" id="KW-1185">Reference proteome</keyword>
<dbReference type="GO" id="GO:0005524">
    <property type="term" value="F:ATP binding"/>
    <property type="evidence" value="ECO:0007669"/>
    <property type="project" value="InterPro"/>
</dbReference>
<dbReference type="AlphaFoldDB" id="A0A3P7IXP2"/>
<sequence>MFGGGALWKFQHQIKCKLFECCDKPYVNPRFDSELVLFYYFQLPSNKDVHIQLLLCSKLHVGNFLELHQDLYKLVYGQHLVLDTVENAIRAHWTNEKPKKPLAMSFHGFTGSGKNYVAEIVANSTFK</sequence>
<comment type="similarity">
    <text evidence="1">Belongs to the ClpA/ClpB family. Torsin subfamily.</text>
</comment>
<dbReference type="InterPro" id="IPR010448">
    <property type="entry name" value="Torsin"/>
</dbReference>